<accession>A0ABT2JS93</accession>
<evidence type="ECO:0000256" key="7">
    <source>
        <dbReference type="SAM" id="MobiDB-lite"/>
    </source>
</evidence>
<evidence type="ECO:0000256" key="4">
    <source>
        <dbReference type="ARBA" id="ARBA00022729"/>
    </source>
</evidence>
<protein>
    <recommendedName>
        <fullName evidence="6">Probable sugar-binding periplasmic protein</fullName>
    </recommendedName>
</protein>
<evidence type="ECO:0000256" key="5">
    <source>
        <dbReference type="ARBA" id="ARBA00049629"/>
    </source>
</evidence>
<organism evidence="8 9">
    <name type="scientific">Streptomyces gossypii</name>
    <dbReference type="NCBI Taxonomy" id="2883101"/>
    <lineage>
        <taxon>Bacteria</taxon>
        <taxon>Bacillati</taxon>
        <taxon>Actinomycetota</taxon>
        <taxon>Actinomycetes</taxon>
        <taxon>Kitasatosporales</taxon>
        <taxon>Streptomycetaceae</taxon>
        <taxon>Streptomyces</taxon>
    </lineage>
</organism>
<reference evidence="8 9" key="1">
    <citation type="submission" date="2021-10" db="EMBL/GenBank/DDBJ databases">
        <title>Streptomyces gossypii sp. nov., isolated from soil collected from cotton field.</title>
        <authorList>
            <person name="Ge X."/>
            <person name="Chen X."/>
            <person name="Liu W."/>
        </authorList>
    </citation>
    <scope>NUCLEOTIDE SEQUENCE [LARGE SCALE GENOMIC DNA]</scope>
    <source>
        <strain evidence="8 9">N2-109</strain>
    </source>
</reference>
<dbReference type="EMBL" id="JAJAGO010000005">
    <property type="protein sequence ID" value="MCT2590701.1"/>
    <property type="molecule type" value="Genomic_DNA"/>
</dbReference>
<gene>
    <name evidence="8" type="ORF">LHJ74_12405</name>
</gene>
<comment type="caution">
    <text evidence="8">The sequence shown here is derived from an EMBL/GenBank/DDBJ whole genome shotgun (WGS) entry which is preliminary data.</text>
</comment>
<evidence type="ECO:0000313" key="9">
    <source>
        <dbReference type="Proteomes" id="UP001156389"/>
    </source>
</evidence>
<dbReference type="InterPro" id="IPR006311">
    <property type="entry name" value="TAT_signal"/>
</dbReference>
<comment type="similarity">
    <text evidence="2">Belongs to the bacterial solute-binding protein 1 family.</text>
</comment>
<dbReference type="Gene3D" id="3.40.190.10">
    <property type="entry name" value="Periplasmic binding protein-like II"/>
    <property type="match status" value="2"/>
</dbReference>
<dbReference type="RefSeq" id="WP_260218022.1">
    <property type="nucleotide sequence ID" value="NZ_JAJAGO010000005.1"/>
</dbReference>
<keyword evidence="3" id="KW-0813">Transport</keyword>
<name>A0ABT2JS93_9ACTN</name>
<dbReference type="Proteomes" id="UP001156389">
    <property type="component" value="Unassembled WGS sequence"/>
</dbReference>
<dbReference type="PROSITE" id="PS51257">
    <property type="entry name" value="PROKAR_LIPOPROTEIN"/>
    <property type="match status" value="1"/>
</dbReference>
<dbReference type="InterPro" id="IPR050490">
    <property type="entry name" value="Bact_solute-bd_prot1"/>
</dbReference>
<evidence type="ECO:0000256" key="3">
    <source>
        <dbReference type="ARBA" id="ARBA00022448"/>
    </source>
</evidence>
<proteinExistence type="inferred from homology"/>
<sequence>MTENSRPYGLSRRGLLSAAVAGGTVAAAAGCVGPGSTRGGRGSKGAPSDVLPPVSGRADAQISFAHWRAEDKKVLGSIIDDFTAGNRGSGVQQDISPAQDYQANALQRLKGGAVGDVLTAFRGAQFTDMLDAGLFTELSAQTFADAYLPQHSRGGRDDAGRLFGLPYQLVFLMPLANRDLLEKAGYADPPQDWDGYLDLCDKLKSRGKVPLAWPGAEPGNAGQLFNSMVMNNAPSDDACARIASGKAKVTDDWFLALLGQYAQLRPFVQENASGTQVEPAQQMFARGSAAMLSTGSYHMAAVRQLDAKFPIDLVPPITVDKGERPRYVGTHNATFILGVNAAGEHATTALRFVEYLSTPSVATRYANGTAQHLTVSGVTYENKDLRATEHWLKKRTMLAPRYQIEDIDMLNAVEGACADVLTGTSPDKAADAAQRVVDQRRRK</sequence>
<dbReference type="Pfam" id="PF01547">
    <property type="entry name" value="SBP_bac_1"/>
    <property type="match status" value="1"/>
</dbReference>
<dbReference type="PANTHER" id="PTHR43649">
    <property type="entry name" value="ARABINOSE-BINDING PROTEIN-RELATED"/>
    <property type="match status" value="1"/>
</dbReference>
<evidence type="ECO:0000256" key="1">
    <source>
        <dbReference type="ARBA" id="ARBA00004196"/>
    </source>
</evidence>
<keyword evidence="9" id="KW-1185">Reference proteome</keyword>
<comment type="subcellular location">
    <subcellularLocation>
        <location evidence="1">Cell envelope</location>
    </subcellularLocation>
</comment>
<keyword evidence="4" id="KW-0732">Signal</keyword>
<dbReference type="PANTHER" id="PTHR43649:SF28">
    <property type="entry name" value="BINDING PROTEIN COMPONENT OF ABC SUGAR TRANSPORTER-RELATED"/>
    <property type="match status" value="1"/>
</dbReference>
<dbReference type="InterPro" id="IPR006059">
    <property type="entry name" value="SBP"/>
</dbReference>
<feature type="region of interest" description="Disordered" evidence="7">
    <location>
        <begin position="35"/>
        <end position="54"/>
    </location>
</feature>
<evidence type="ECO:0000313" key="8">
    <source>
        <dbReference type="EMBL" id="MCT2590701.1"/>
    </source>
</evidence>
<dbReference type="SUPFAM" id="SSF53850">
    <property type="entry name" value="Periplasmic binding protein-like II"/>
    <property type="match status" value="1"/>
</dbReference>
<evidence type="ECO:0000256" key="2">
    <source>
        <dbReference type="ARBA" id="ARBA00008520"/>
    </source>
</evidence>
<evidence type="ECO:0000256" key="6">
    <source>
        <dbReference type="ARBA" id="ARBA00049753"/>
    </source>
</evidence>
<comment type="function">
    <text evidence="5">Part of a binding-protein-dependent transport system for a sugar.</text>
</comment>
<dbReference type="PROSITE" id="PS51318">
    <property type="entry name" value="TAT"/>
    <property type="match status" value="1"/>
</dbReference>